<accession>A0A8X7WZ37</accession>
<dbReference type="AlphaFoldDB" id="A0A8X7WZ37"/>
<keyword evidence="4" id="KW-0677">Repeat</keyword>
<evidence type="ECO:0000313" key="9">
    <source>
        <dbReference type="EMBL" id="KAG2458200.1"/>
    </source>
</evidence>
<keyword evidence="5 7" id="KW-1133">Transmembrane helix</keyword>
<dbReference type="PANTHER" id="PTHR46730">
    <property type="entry name" value="POLYCYSTIN-1"/>
    <property type="match status" value="1"/>
</dbReference>
<dbReference type="EMBL" id="JAATIS010007298">
    <property type="protein sequence ID" value="KAG2458200.1"/>
    <property type="molecule type" value="Genomic_DNA"/>
</dbReference>
<evidence type="ECO:0000256" key="4">
    <source>
        <dbReference type="ARBA" id="ARBA00022737"/>
    </source>
</evidence>
<sequence>MISKSLMVRNNGTEESMQMLTDGIRTTTELLLINENVADLTLYNCKTRRKIDVNGLTSPVIIEFQKNEINETSELNFSLLQDKMNIHQFNVTSDKQTEYLQITLNFTRPPERVFPIMILYRKFEKPTPRLYNFQQVFQWKGNTVQLFLSPDSLNAKGSYYLALLSANYDRKPTNKYTASAVSYSLSIQWISCLYWDNVKEWKTDGCLPMQSLSSSKLNCSQPDNLVPCIVIFFTLIIYIPLAFLCKRFDIQNEKKRAPVYLQDNNPSDKQLYAICIDTGFRSRTYTTAKVKFSKESPVEQLSSTEASAIYNVEGRKEVFTLLMTVPVALKTVAYQKIKFQPLSLVMTSVQSILLIFITAVAVTLKCKDISSIYVGFHKTNPNFESRKWQPSKDSCQSKKCLPTFDHKQLASSLDYDKLIAARQRSRYLRLVRPPSHLQLKEARERIRKEALIQQTLRTEMIDILTQLKSVGWLDKNTKAVVVQFTLYNPPSNLFTTVSFLMEISAGTVFSSTLIESANVYQIISIFDYLIMAFEVINFVYYCIT</sequence>
<dbReference type="GO" id="GO:0005886">
    <property type="term" value="C:plasma membrane"/>
    <property type="evidence" value="ECO:0007669"/>
    <property type="project" value="TreeGrafter"/>
</dbReference>
<evidence type="ECO:0000313" key="10">
    <source>
        <dbReference type="Proteomes" id="UP000886611"/>
    </source>
</evidence>
<keyword evidence="6 7" id="KW-0472">Membrane</keyword>
<name>A0A8X7WZ37_POLSE</name>
<comment type="caution">
    <text evidence="9">The sequence shown here is derived from an EMBL/GenBank/DDBJ whole genome shotgun (WGS) entry which is preliminary data.</text>
</comment>
<evidence type="ECO:0000256" key="1">
    <source>
        <dbReference type="ARBA" id="ARBA00004141"/>
    </source>
</evidence>
<evidence type="ECO:0000256" key="2">
    <source>
        <dbReference type="ARBA" id="ARBA00007200"/>
    </source>
</evidence>
<dbReference type="Proteomes" id="UP000886611">
    <property type="component" value="Unassembled WGS sequence"/>
</dbReference>
<proteinExistence type="inferred from homology"/>
<dbReference type="Pfam" id="PF20519">
    <property type="entry name" value="Polycystin_dom"/>
    <property type="match status" value="1"/>
</dbReference>
<feature type="non-terminal residue" evidence="9">
    <location>
        <position position="544"/>
    </location>
</feature>
<gene>
    <name evidence="9" type="primary">Pkd1l1_1</name>
    <name evidence="9" type="ORF">GTO96_0018104</name>
</gene>
<dbReference type="PANTHER" id="PTHR46730:SF4">
    <property type="entry name" value="POLYCYSTIC KIDNEY DISEASE PROTEIN 1-LIKE 1"/>
    <property type="match status" value="1"/>
</dbReference>
<evidence type="ECO:0000256" key="3">
    <source>
        <dbReference type="ARBA" id="ARBA00022692"/>
    </source>
</evidence>
<comment type="subcellular location">
    <subcellularLocation>
        <location evidence="1">Membrane</location>
        <topology evidence="1">Multi-pass membrane protein</topology>
    </subcellularLocation>
</comment>
<feature type="transmembrane region" description="Helical" evidence="7">
    <location>
        <begin position="520"/>
        <end position="543"/>
    </location>
</feature>
<dbReference type="GO" id="GO:0006816">
    <property type="term" value="P:calcium ion transport"/>
    <property type="evidence" value="ECO:0007669"/>
    <property type="project" value="TreeGrafter"/>
</dbReference>
<protein>
    <submittedName>
        <fullName evidence="9">PK1L1 protein</fullName>
    </submittedName>
</protein>
<feature type="transmembrane region" description="Helical" evidence="7">
    <location>
        <begin position="224"/>
        <end position="245"/>
    </location>
</feature>
<comment type="similarity">
    <text evidence="2">Belongs to the polycystin family.</text>
</comment>
<evidence type="ECO:0000256" key="7">
    <source>
        <dbReference type="SAM" id="Phobius"/>
    </source>
</evidence>
<feature type="transmembrane region" description="Helical" evidence="7">
    <location>
        <begin position="343"/>
        <end position="364"/>
    </location>
</feature>
<keyword evidence="10" id="KW-1185">Reference proteome</keyword>
<feature type="domain" description="Polycystin" evidence="8">
    <location>
        <begin position="457"/>
        <end position="517"/>
    </location>
</feature>
<dbReference type="InterPro" id="IPR046791">
    <property type="entry name" value="Polycystin_dom"/>
</dbReference>
<organism evidence="9 10">
    <name type="scientific">Polypterus senegalus</name>
    <name type="common">Senegal bichir</name>
    <dbReference type="NCBI Taxonomy" id="55291"/>
    <lineage>
        <taxon>Eukaryota</taxon>
        <taxon>Metazoa</taxon>
        <taxon>Chordata</taxon>
        <taxon>Craniata</taxon>
        <taxon>Vertebrata</taxon>
        <taxon>Euteleostomi</taxon>
        <taxon>Actinopterygii</taxon>
        <taxon>Polypteriformes</taxon>
        <taxon>Polypteridae</taxon>
        <taxon>Polypterus</taxon>
    </lineage>
</organism>
<keyword evidence="3 7" id="KW-0812">Transmembrane</keyword>
<feature type="non-terminal residue" evidence="9">
    <location>
        <position position="1"/>
    </location>
</feature>
<evidence type="ECO:0000256" key="5">
    <source>
        <dbReference type="ARBA" id="ARBA00022989"/>
    </source>
</evidence>
<evidence type="ECO:0000259" key="8">
    <source>
        <dbReference type="Pfam" id="PF20519"/>
    </source>
</evidence>
<evidence type="ECO:0000256" key="6">
    <source>
        <dbReference type="ARBA" id="ARBA00023136"/>
    </source>
</evidence>
<reference evidence="9 10" key="1">
    <citation type="journal article" date="2021" name="Cell">
        <title>Tracing the genetic footprints of vertebrate landing in non-teleost ray-finned fishes.</title>
        <authorList>
            <person name="Bi X."/>
            <person name="Wang K."/>
            <person name="Yang L."/>
            <person name="Pan H."/>
            <person name="Jiang H."/>
            <person name="Wei Q."/>
            <person name="Fang M."/>
            <person name="Yu H."/>
            <person name="Zhu C."/>
            <person name="Cai Y."/>
            <person name="He Y."/>
            <person name="Gan X."/>
            <person name="Zeng H."/>
            <person name="Yu D."/>
            <person name="Zhu Y."/>
            <person name="Jiang H."/>
            <person name="Qiu Q."/>
            <person name="Yang H."/>
            <person name="Zhang Y.E."/>
            <person name="Wang W."/>
            <person name="Zhu M."/>
            <person name="He S."/>
            <person name="Zhang G."/>
        </authorList>
    </citation>
    <scope>NUCLEOTIDE SEQUENCE [LARGE SCALE GENOMIC DNA]</scope>
    <source>
        <strain evidence="9">Bchr_013</strain>
    </source>
</reference>
<dbReference type="GO" id="GO:0005261">
    <property type="term" value="F:monoatomic cation channel activity"/>
    <property type="evidence" value="ECO:0007669"/>
    <property type="project" value="TreeGrafter"/>
</dbReference>